<accession>A0AAJ6HXM9</accession>
<keyword evidence="3" id="KW-0560">Oxidoreductase</keyword>
<dbReference type="Pfam" id="PF00248">
    <property type="entry name" value="Aldo_ket_red"/>
    <property type="match status" value="1"/>
</dbReference>
<dbReference type="Gene3D" id="3.20.20.100">
    <property type="entry name" value="NADP-dependent oxidoreductase domain"/>
    <property type="match status" value="1"/>
</dbReference>
<dbReference type="EMBL" id="CP130472">
    <property type="protein sequence ID" value="WLS46009.1"/>
    <property type="molecule type" value="Genomic_DNA"/>
</dbReference>
<dbReference type="PANTHER" id="PTHR43827">
    <property type="entry name" value="2,5-DIKETO-D-GLUCONIC ACID REDUCTASE"/>
    <property type="match status" value="1"/>
</dbReference>
<evidence type="ECO:0000256" key="2">
    <source>
        <dbReference type="ARBA" id="ARBA00022857"/>
    </source>
</evidence>
<protein>
    <submittedName>
        <fullName evidence="9">Aldo/keto reductase</fullName>
    </submittedName>
</protein>
<organism evidence="9 10">
    <name type="scientific">Micromonospora profundi</name>
    <dbReference type="NCBI Taxonomy" id="1420889"/>
    <lineage>
        <taxon>Bacteria</taxon>
        <taxon>Bacillati</taxon>
        <taxon>Actinomycetota</taxon>
        <taxon>Actinomycetes</taxon>
        <taxon>Micromonosporales</taxon>
        <taxon>Micromonosporaceae</taxon>
        <taxon>Micromonospora</taxon>
    </lineage>
</organism>
<dbReference type="InterPro" id="IPR018170">
    <property type="entry name" value="Aldo/ket_reductase_CS"/>
</dbReference>
<evidence type="ECO:0000256" key="6">
    <source>
        <dbReference type="PIRSR" id="PIRSR000097-3"/>
    </source>
</evidence>
<comment type="similarity">
    <text evidence="1">Belongs to the aldo/keto reductase family.</text>
</comment>
<dbReference type="GO" id="GO:0016616">
    <property type="term" value="F:oxidoreductase activity, acting on the CH-OH group of donors, NAD or NADP as acceptor"/>
    <property type="evidence" value="ECO:0007669"/>
    <property type="project" value="UniProtKB-ARBA"/>
</dbReference>
<dbReference type="PROSITE" id="PS00798">
    <property type="entry name" value="ALDOKETO_REDUCTASE_1"/>
    <property type="match status" value="1"/>
</dbReference>
<dbReference type="KEGG" id="mprn:Q3V37_01605"/>
<evidence type="ECO:0000259" key="8">
    <source>
        <dbReference type="Pfam" id="PF00248"/>
    </source>
</evidence>
<dbReference type="AlphaFoldDB" id="A0AAJ6HXM9"/>
<evidence type="ECO:0000256" key="3">
    <source>
        <dbReference type="ARBA" id="ARBA00023002"/>
    </source>
</evidence>
<reference evidence="9 10" key="1">
    <citation type="submission" date="2023-07" db="EMBL/GenBank/DDBJ databases">
        <title>Micromonospora profundi TRM 95458 converts glycerol to a new osmotic compound.</title>
        <authorList>
            <person name="Lu D."/>
        </authorList>
    </citation>
    <scope>NUCLEOTIDE SEQUENCE [LARGE SCALE GENOMIC DNA]</scope>
    <source>
        <strain evidence="9 10">TRM95458</strain>
    </source>
</reference>
<sequence>MATTIPDISLNDGNTIPQLGFGVFQIKPKDTVEAVSKALEVGYRHIDTAEMYGNEAEVGQAVRTSGLDRGEVFVTSKLNNGFHRPDDARKAFDSTLSALKMDYIDLFLIHWPLPTLYDGDFVSTWKVLEEFQRDGRARSVGVSNFQVPHLRRLAAETSVVPAVNQIEAHPYFGNEEVRAYDREHNIITEAWSPIAQGKVLGDPTVVDIAEQLGRTPAQVVLRWHVQRGDIVFPKSTTPKRIEENFQIFDFELDDAAMERITELDKGEAGRQGSHPDTFDYVPR</sequence>
<evidence type="ECO:0000256" key="1">
    <source>
        <dbReference type="ARBA" id="ARBA00007905"/>
    </source>
</evidence>
<dbReference type="PROSITE" id="PS00062">
    <property type="entry name" value="ALDOKETO_REDUCTASE_2"/>
    <property type="match status" value="1"/>
</dbReference>
<dbReference type="InterPro" id="IPR020471">
    <property type="entry name" value="AKR"/>
</dbReference>
<evidence type="ECO:0000313" key="9">
    <source>
        <dbReference type="EMBL" id="WLS46009.1"/>
    </source>
</evidence>
<dbReference type="PIRSF" id="PIRSF000097">
    <property type="entry name" value="AKR"/>
    <property type="match status" value="1"/>
</dbReference>
<evidence type="ECO:0000256" key="7">
    <source>
        <dbReference type="SAM" id="MobiDB-lite"/>
    </source>
</evidence>
<dbReference type="InterPro" id="IPR023210">
    <property type="entry name" value="NADP_OxRdtase_dom"/>
</dbReference>
<keyword evidence="2" id="KW-0521">NADP</keyword>
<keyword evidence="10" id="KW-1185">Reference proteome</keyword>
<dbReference type="SUPFAM" id="SSF51430">
    <property type="entry name" value="NAD(P)-linked oxidoreductase"/>
    <property type="match status" value="1"/>
</dbReference>
<feature type="region of interest" description="Disordered" evidence="7">
    <location>
        <begin position="263"/>
        <end position="283"/>
    </location>
</feature>
<dbReference type="Proteomes" id="UP001235874">
    <property type="component" value="Chromosome"/>
</dbReference>
<dbReference type="InterPro" id="IPR036812">
    <property type="entry name" value="NAD(P)_OxRdtase_dom_sf"/>
</dbReference>
<feature type="active site" description="Proton donor" evidence="4">
    <location>
        <position position="52"/>
    </location>
</feature>
<evidence type="ECO:0000256" key="5">
    <source>
        <dbReference type="PIRSR" id="PIRSR000097-2"/>
    </source>
</evidence>
<evidence type="ECO:0000256" key="4">
    <source>
        <dbReference type="PIRSR" id="PIRSR000097-1"/>
    </source>
</evidence>
<dbReference type="RefSeq" id="WP_167945732.1">
    <property type="nucleotide sequence ID" value="NZ_JAATJK010000001.1"/>
</dbReference>
<feature type="domain" description="NADP-dependent oxidoreductase" evidence="8">
    <location>
        <begin position="25"/>
        <end position="264"/>
    </location>
</feature>
<dbReference type="PRINTS" id="PR00069">
    <property type="entry name" value="ALDKETRDTASE"/>
</dbReference>
<feature type="site" description="Lowers pKa of active site Tyr" evidence="6">
    <location>
        <position position="77"/>
    </location>
</feature>
<gene>
    <name evidence="9" type="ORF">Q3V37_01605</name>
</gene>
<feature type="binding site" evidence="5">
    <location>
        <position position="110"/>
    </location>
    <ligand>
        <name>substrate</name>
    </ligand>
</feature>
<name>A0AAJ6HXM9_9ACTN</name>
<evidence type="ECO:0000313" key="10">
    <source>
        <dbReference type="Proteomes" id="UP001235874"/>
    </source>
</evidence>
<dbReference type="FunFam" id="3.20.20.100:FF:000002">
    <property type="entry name" value="2,5-diketo-D-gluconic acid reductase A"/>
    <property type="match status" value="1"/>
</dbReference>
<proteinExistence type="inferred from homology"/>
<dbReference type="PANTHER" id="PTHR43827:SF3">
    <property type="entry name" value="NADP-DEPENDENT OXIDOREDUCTASE DOMAIN-CONTAINING PROTEIN"/>
    <property type="match status" value="1"/>
</dbReference>